<dbReference type="GO" id="GO:0007165">
    <property type="term" value="P:signal transduction"/>
    <property type="evidence" value="ECO:0007669"/>
    <property type="project" value="InterPro"/>
</dbReference>
<dbReference type="Proteomes" id="UP000769528">
    <property type="component" value="Unassembled WGS sequence"/>
</dbReference>
<evidence type="ECO:0000313" key="5">
    <source>
        <dbReference type="EMBL" id="KAH3680212.1"/>
    </source>
</evidence>
<dbReference type="GO" id="GO:0046872">
    <property type="term" value="F:metal ion binding"/>
    <property type="evidence" value="ECO:0007669"/>
    <property type="project" value="UniProtKB-KW"/>
</dbReference>
<dbReference type="Gene3D" id="1.10.1300.10">
    <property type="entry name" value="3'5'-cyclic nucleotide phosphodiesterase, catalytic domain"/>
    <property type="match status" value="1"/>
</dbReference>
<dbReference type="InterPro" id="IPR036971">
    <property type="entry name" value="PDEase_catalytic_dom_sf"/>
</dbReference>
<evidence type="ECO:0000259" key="4">
    <source>
        <dbReference type="PROSITE" id="PS51845"/>
    </source>
</evidence>
<proteinExistence type="inferred from homology"/>
<comment type="caution">
    <text evidence="5">The sequence shown here is derived from an EMBL/GenBank/DDBJ whole genome shotgun (WGS) entry which is preliminary data.</text>
</comment>
<dbReference type="InterPro" id="IPR003607">
    <property type="entry name" value="HD/PDEase_dom"/>
</dbReference>
<dbReference type="PROSITE" id="PS00126">
    <property type="entry name" value="PDEASE_I_1"/>
    <property type="match status" value="1"/>
</dbReference>
<reference evidence="5" key="2">
    <citation type="submission" date="2021-01" db="EMBL/GenBank/DDBJ databases">
        <authorList>
            <person name="Schikora-Tamarit M.A."/>
        </authorList>
    </citation>
    <scope>NUCLEOTIDE SEQUENCE</scope>
    <source>
        <strain evidence="5">CBS6341</strain>
    </source>
</reference>
<dbReference type="SUPFAM" id="SSF109604">
    <property type="entry name" value="HD-domain/PDEase-like"/>
    <property type="match status" value="1"/>
</dbReference>
<dbReference type="Pfam" id="PF00233">
    <property type="entry name" value="PDEase_I"/>
    <property type="match status" value="1"/>
</dbReference>
<dbReference type="OrthoDB" id="546632at2759"/>
<evidence type="ECO:0000256" key="1">
    <source>
        <dbReference type="ARBA" id="ARBA00022723"/>
    </source>
</evidence>
<keyword evidence="1 3" id="KW-0479">Metal-binding</keyword>
<evidence type="ECO:0000256" key="2">
    <source>
        <dbReference type="ARBA" id="ARBA00022801"/>
    </source>
</evidence>
<dbReference type="EC" id="3.1.4.-" evidence="3"/>
<keyword evidence="2 3" id="KW-0378">Hydrolase</keyword>
<keyword evidence="6" id="KW-1185">Reference proteome</keyword>
<dbReference type="EMBL" id="JAEUBF010000152">
    <property type="protein sequence ID" value="KAH3680212.1"/>
    <property type="molecule type" value="Genomic_DNA"/>
</dbReference>
<dbReference type="InterPro" id="IPR023174">
    <property type="entry name" value="PDEase_CS"/>
</dbReference>
<feature type="domain" description="PDEase" evidence="4">
    <location>
        <begin position="185"/>
        <end position="575"/>
    </location>
</feature>
<organism evidence="5 6">
    <name type="scientific">Wickerhamomyces mucosus</name>
    <dbReference type="NCBI Taxonomy" id="1378264"/>
    <lineage>
        <taxon>Eukaryota</taxon>
        <taxon>Fungi</taxon>
        <taxon>Dikarya</taxon>
        <taxon>Ascomycota</taxon>
        <taxon>Saccharomycotina</taxon>
        <taxon>Saccharomycetes</taxon>
        <taxon>Phaffomycetales</taxon>
        <taxon>Wickerhamomycetaceae</taxon>
        <taxon>Wickerhamomyces</taxon>
    </lineage>
</organism>
<accession>A0A9P8PXW7</accession>
<dbReference type="SMART" id="SM00471">
    <property type="entry name" value="HDc"/>
    <property type="match status" value="1"/>
</dbReference>
<dbReference type="PANTHER" id="PTHR11347">
    <property type="entry name" value="CYCLIC NUCLEOTIDE PHOSPHODIESTERASE"/>
    <property type="match status" value="1"/>
</dbReference>
<dbReference type="PROSITE" id="PS51845">
    <property type="entry name" value="PDEASE_I_2"/>
    <property type="match status" value="1"/>
</dbReference>
<comment type="similarity">
    <text evidence="3">Belongs to the cyclic nucleotide phosphodiesterase family.</text>
</comment>
<dbReference type="InterPro" id="IPR002073">
    <property type="entry name" value="PDEase_catalytic_dom"/>
</dbReference>
<evidence type="ECO:0000256" key="3">
    <source>
        <dbReference type="RuleBase" id="RU363067"/>
    </source>
</evidence>
<protein>
    <recommendedName>
        <fullName evidence="3">Phosphodiesterase</fullName>
        <ecNumber evidence="3">3.1.4.-</ecNumber>
    </recommendedName>
</protein>
<evidence type="ECO:0000313" key="6">
    <source>
        <dbReference type="Proteomes" id="UP000769528"/>
    </source>
</evidence>
<dbReference type="AlphaFoldDB" id="A0A9P8PXW7"/>
<gene>
    <name evidence="5" type="ORF">WICMUC_000477</name>
</gene>
<dbReference type="GO" id="GO:0004114">
    <property type="term" value="F:3',5'-cyclic-nucleotide phosphodiesterase activity"/>
    <property type="evidence" value="ECO:0007669"/>
    <property type="project" value="InterPro"/>
</dbReference>
<sequence length="577" mass="66086">MSQVLYLDNTTPDDLFSDNIKLFQHTLNNEQVSAFRNLSELLAYISVTGASELDIDHPYVVIINEKTLSLTTRKSEIPPGASLSDLNTLDFEDISLLLTTHYKHLNVLAYSLAEFSITKVNTDIKNYHETLKNRIIRMKTWCGLNNSKVKKCPCLHTMTNCLNIILQNDFPSSTKLRHFVTLINNEIDFMSLLTLPQSKEYYLYCIGNWGFIAHELTCDELTFCALSIFKNCFSILEPTSPLILDDNSILSFLFSLRDSYRGGNAFHNFRHAVDVLQATFYFLLRIQTLPRFKEFTESMHLHPNDQIRQTNHHFKAHIPNFSKDDSILDPIQSLALLVASVGHDVGHPGLTNDFMNKNKTPISKVYSTNSTLENYHSTIFQDILSNHWPAFLDNQYTTDKKLPLNTNVLQVESIIATDMANHFEYIGKINDIGKVLADPVQRRSIKTNLKHTSTLLSLIIKCADISNVARPLTVSARWGVVLTREFDEIQQLNENLHGKLDLNALNDNREFPKFSKDIEDAFAEFPKLFNGQLFFITTFADSLFKECANALPELKFSADILESNRKFWVDRRDNFMS</sequence>
<comment type="cofactor">
    <cofactor evidence="3">
        <name>a divalent metal cation</name>
        <dbReference type="ChEBI" id="CHEBI:60240"/>
    </cofactor>
    <text evidence="3">Binds 2 divalent metal cations per subunit. Site 1 may preferentially bind zinc ions, while site 2 has a preference for magnesium and/or manganese ions.</text>
</comment>
<reference evidence="5" key="1">
    <citation type="journal article" date="2021" name="Open Biol.">
        <title>Shared evolutionary footprints suggest mitochondrial oxidative damage underlies multiple complex I losses in fungi.</title>
        <authorList>
            <person name="Schikora-Tamarit M.A."/>
            <person name="Marcet-Houben M."/>
            <person name="Nosek J."/>
            <person name="Gabaldon T."/>
        </authorList>
    </citation>
    <scope>NUCLEOTIDE SEQUENCE</scope>
    <source>
        <strain evidence="5">CBS6341</strain>
    </source>
</reference>
<name>A0A9P8PXW7_9ASCO</name>